<dbReference type="NCBIfam" id="TIGR02413">
    <property type="entry name" value="Bac_small_yrzI"/>
    <property type="match status" value="1"/>
</dbReference>
<reference evidence="1 2" key="1">
    <citation type="submission" date="2017-09" db="EMBL/GenBank/DDBJ databases">
        <title>Large-scale bioinformatics analysis of Bacillus genomes uncovers conserved roles of natural products in bacterial physiology.</title>
        <authorList>
            <consortium name="Agbiome Team Llc"/>
            <person name="Bleich R.M."/>
            <person name="Grubbs K.J."/>
            <person name="Santa Maria K.C."/>
            <person name="Allen S.E."/>
            <person name="Farag S."/>
            <person name="Shank E.A."/>
            <person name="Bowers A."/>
        </authorList>
    </citation>
    <scope>NUCLEOTIDE SEQUENCE [LARGE SCALE GENOMIC DNA]</scope>
    <source>
        <strain evidence="1 2">AFS009893</strain>
    </source>
</reference>
<evidence type="ECO:0000313" key="2">
    <source>
        <dbReference type="Proteomes" id="UP000219775"/>
    </source>
</evidence>
<dbReference type="Pfam" id="PF09501">
    <property type="entry name" value="Bac_small_YrzI"/>
    <property type="match status" value="1"/>
</dbReference>
<accession>A0A2C3ZDQ8</accession>
<dbReference type="InterPro" id="IPR012655">
    <property type="entry name" value="YrzI"/>
</dbReference>
<dbReference type="Proteomes" id="UP000219775">
    <property type="component" value="Unassembled WGS sequence"/>
</dbReference>
<gene>
    <name evidence="1" type="ORF">CN613_27245</name>
</gene>
<comment type="caution">
    <text evidence="1">The sequence shown here is derived from an EMBL/GenBank/DDBJ whole genome shotgun (WGS) entry which is preliminary data.</text>
</comment>
<sequence length="47" mass="5838">MTFHIFFFTITLQKKSLSKTEILRKQQLKEIMDEVKDRKSSYYNQMY</sequence>
<dbReference type="EMBL" id="NUDP01000131">
    <property type="protein sequence ID" value="PEM64121.1"/>
    <property type="molecule type" value="Genomic_DNA"/>
</dbReference>
<proteinExistence type="predicted"/>
<evidence type="ECO:0000313" key="1">
    <source>
        <dbReference type="EMBL" id="PEM64121.1"/>
    </source>
</evidence>
<organism evidence="1 2">
    <name type="scientific">Bacillus pseudomycoides</name>
    <dbReference type="NCBI Taxonomy" id="64104"/>
    <lineage>
        <taxon>Bacteria</taxon>
        <taxon>Bacillati</taxon>
        <taxon>Bacillota</taxon>
        <taxon>Bacilli</taxon>
        <taxon>Bacillales</taxon>
        <taxon>Bacillaceae</taxon>
        <taxon>Bacillus</taxon>
        <taxon>Bacillus cereus group</taxon>
    </lineage>
</organism>
<protein>
    <submittedName>
        <fullName evidence="1">YrzI family protein</fullName>
    </submittedName>
</protein>
<name>A0A2C3ZDQ8_9BACI</name>
<dbReference type="AlphaFoldDB" id="A0A2C3ZDQ8"/>
<dbReference type="RefSeq" id="WP_097848273.1">
    <property type="nucleotide sequence ID" value="NZ_NUAS01000113.1"/>
</dbReference>